<dbReference type="Pfam" id="PF00076">
    <property type="entry name" value="RRM_1"/>
    <property type="match status" value="1"/>
</dbReference>
<feature type="domain" description="RRM" evidence="5">
    <location>
        <begin position="137"/>
        <end position="234"/>
    </location>
</feature>
<dbReference type="SMART" id="SM00360">
    <property type="entry name" value="RRM"/>
    <property type="match status" value="1"/>
</dbReference>
<evidence type="ECO:0000256" key="3">
    <source>
        <dbReference type="PROSITE-ProRule" id="PRU00176"/>
    </source>
</evidence>
<keyword evidence="1" id="KW-0507">mRNA processing</keyword>
<protein>
    <recommendedName>
        <fullName evidence="5">RRM domain-containing protein</fullName>
    </recommendedName>
</protein>
<organism evidence="6 7">
    <name type="scientific">Arachis hypogaea</name>
    <name type="common">Peanut</name>
    <dbReference type="NCBI Taxonomy" id="3818"/>
    <lineage>
        <taxon>Eukaryota</taxon>
        <taxon>Viridiplantae</taxon>
        <taxon>Streptophyta</taxon>
        <taxon>Embryophyta</taxon>
        <taxon>Tracheophyta</taxon>
        <taxon>Spermatophyta</taxon>
        <taxon>Magnoliopsida</taxon>
        <taxon>eudicotyledons</taxon>
        <taxon>Gunneridae</taxon>
        <taxon>Pentapetalae</taxon>
        <taxon>rosids</taxon>
        <taxon>fabids</taxon>
        <taxon>Fabales</taxon>
        <taxon>Fabaceae</taxon>
        <taxon>Papilionoideae</taxon>
        <taxon>50 kb inversion clade</taxon>
        <taxon>dalbergioids sensu lato</taxon>
        <taxon>Dalbergieae</taxon>
        <taxon>Pterocarpus clade</taxon>
        <taxon>Arachis</taxon>
    </lineage>
</organism>
<dbReference type="Gene3D" id="3.30.70.330">
    <property type="match status" value="1"/>
</dbReference>
<dbReference type="InterPro" id="IPR034215">
    <property type="entry name" value="RBM42_RRM"/>
</dbReference>
<feature type="compositionally biased region" description="Basic residues" evidence="4">
    <location>
        <begin position="248"/>
        <end position="264"/>
    </location>
</feature>
<feature type="region of interest" description="Disordered" evidence="4">
    <location>
        <begin position="240"/>
        <end position="264"/>
    </location>
</feature>
<proteinExistence type="predicted"/>
<comment type="caution">
    <text evidence="6">The sequence shown here is derived from an EMBL/GenBank/DDBJ whole genome shotgun (WGS) entry which is preliminary data.</text>
</comment>
<evidence type="ECO:0000256" key="4">
    <source>
        <dbReference type="SAM" id="MobiDB-lite"/>
    </source>
</evidence>
<dbReference type="EMBL" id="SDMP01000009">
    <property type="protein sequence ID" value="RYR38934.1"/>
    <property type="molecule type" value="Genomic_DNA"/>
</dbReference>
<dbReference type="PROSITE" id="PS50102">
    <property type="entry name" value="RRM"/>
    <property type="match status" value="1"/>
</dbReference>
<dbReference type="GO" id="GO:0006397">
    <property type="term" value="P:mRNA processing"/>
    <property type="evidence" value="ECO:0007669"/>
    <property type="project" value="UniProtKB-KW"/>
</dbReference>
<evidence type="ECO:0000313" key="7">
    <source>
        <dbReference type="Proteomes" id="UP000289738"/>
    </source>
</evidence>
<dbReference type="Proteomes" id="UP000289738">
    <property type="component" value="Chromosome A09"/>
</dbReference>
<evidence type="ECO:0000256" key="1">
    <source>
        <dbReference type="ARBA" id="ARBA00022664"/>
    </source>
</evidence>
<dbReference type="SUPFAM" id="SSF54928">
    <property type="entry name" value="RNA-binding domain, RBD"/>
    <property type="match status" value="1"/>
</dbReference>
<evidence type="ECO:0000313" key="6">
    <source>
        <dbReference type="EMBL" id="RYR38934.1"/>
    </source>
</evidence>
<sequence length="264" mass="28935">MAASSSSASQSHFTYSNAPTYFPVPFHLQQSAATPANYAAAVYAAAPAVQIPSLPVIGPVSPAPVSGVYSLPQYPSQQLFERDAQIITPEALESVKAAIASSEAENKAQAKKKAVPRKAAGQTWEDPILAEWPEDDYRLFCGDLGNEVNDDVLTKAFSRFPSFSMARLSSSLLIVHKSKYNSNFLTVVRDKRTGKTKGYGFVSFASPSDLAAALKEMNGKYVGNRPIKLSKSKWKERTDFEALEKQKRQTHKKPKLPRKGVLHK</sequence>
<dbReference type="PANTHER" id="PTHR47640">
    <property type="entry name" value="TRNA SELENOCYSTEINE 1-ASSOCIATED PROTEIN 1-RELATED-RELATED"/>
    <property type="match status" value="1"/>
</dbReference>
<dbReference type="InterPro" id="IPR050825">
    <property type="entry name" value="RBM42_RBP45_47-like"/>
</dbReference>
<dbReference type="CDD" id="cd12383">
    <property type="entry name" value="RRM_RBM42"/>
    <property type="match status" value="1"/>
</dbReference>
<name>A0A445BJU6_ARAHY</name>
<dbReference type="STRING" id="3818.A0A445BJU6"/>
<reference evidence="6 7" key="1">
    <citation type="submission" date="2019-01" db="EMBL/GenBank/DDBJ databases">
        <title>Sequencing of cultivated peanut Arachis hypogaea provides insights into genome evolution and oil improvement.</title>
        <authorList>
            <person name="Chen X."/>
        </authorList>
    </citation>
    <scope>NUCLEOTIDE SEQUENCE [LARGE SCALE GENOMIC DNA]</scope>
    <source>
        <strain evidence="7">cv. Fuhuasheng</strain>
        <tissue evidence="6">Leaves</tissue>
    </source>
</reference>
<evidence type="ECO:0000256" key="2">
    <source>
        <dbReference type="ARBA" id="ARBA00022884"/>
    </source>
</evidence>
<evidence type="ECO:0000259" key="5">
    <source>
        <dbReference type="PROSITE" id="PS50102"/>
    </source>
</evidence>
<dbReference type="InterPro" id="IPR035979">
    <property type="entry name" value="RBD_domain_sf"/>
</dbReference>
<dbReference type="InterPro" id="IPR012677">
    <property type="entry name" value="Nucleotide-bd_a/b_plait_sf"/>
</dbReference>
<dbReference type="AlphaFoldDB" id="A0A445BJU6"/>
<gene>
    <name evidence="6" type="ORF">Ahy_A09g044257</name>
</gene>
<dbReference type="GO" id="GO:0003729">
    <property type="term" value="F:mRNA binding"/>
    <property type="evidence" value="ECO:0007669"/>
    <property type="project" value="InterPro"/>
</dbReference>
<dbReference type="PANTHER" id="PTHR47640:SF11">
    <property type="entry name" value="RNA-BINDING PROTEIN 42"/>
    <property type="match status" value="1"/>
</dbReference>
<dbReference type="OrthoDB" id="1749473at2759"/>
<keyword evidence="7" id="KW-1185">Reference proteome</keyword>
<accession>A0A445BJU6</accession>
<keyword evidence="2 3" id="KW-0694">RNA-binding</keyword>
<dbReference type="InterPro" id="IPR000504">
    <property type="entry name" value="RRM_dom"/>
</dbReference>